<dbReference type="SMART" id="SM00360">
    <property type="entry name" value="RRM"/>
    <property type="match status" value="1"/>
</dbReference>
<dbReference type="Pfam" id="PF00076">
    <property type="entry name" value="RRM_1"/>
    <property type="match status" value="1"/>
</dbReference>
<dbReference type="Gene3D" id="3.30.70.330">
    <property type="match status" value="1"/>
</dbReference>
<dbReference type="InterPro" id="IPR012677">
    <property type="entry name" value="Nucleotide-bd_a/b_plait_sf"/>
</dbReference>
<dbReference type="AlphaFoldDB" id="A0AAN9V1D7"/>
<dbReference type="GO" id="GO:0019843">
    <property type="term" value="F:rRNA binding"/>
    <property type="evidence" value="ECO:0007669"/>
    <property type="project" value="TreeGrafter"/>
</dbReference>
<dbReference type="SUPFAM" id="SSF54928">
    <property type="entry name" value="RNA-binding domain, RBD"/>
    <property type="match status" value="1"/>
</dbReference>
<feature type="domain" description="RRM" evidence="4">
    <location>
        <begin position="175"/>
        <end position="280"/>
    </location>
</feature>
<feature type="region of interest" description="Disordered" evidence="3">
    <location>
        <begin position="327"/>
        <end position="357"/>
    </location>
</feature>
<dbReference type="GO" id="GO:0042274">
    <property type="term" value="P:ribosomal small subunit biogenesis"/>
    <property type="evidence" value="ECO:0007669"/>
    <property type="project" value="TreeGrafter"/>
</dbReference>
<keyword evidence="6" id="KW-1185">Reference proteome</keyword>
<comment type="caution">
    <text evidence="5">The sequence shown here is derived from an EMBL/GenBank/DDBJ whole genome shotgun (WGS) entry which is preliminary data.</text>
</comment>
<feature type="region of interest" description="Disordered" evidence="3">
    <location>
        <begin position="1"/>
        <end position="155"/>
    </location>
</feature>
<proteinExistence type="predicted"/>
<feature type="compositionally biased region" description="Low complexity" evidence="3">
    <location>
        <begin position="136"/>
        <end position="146"/>
    </location>
</feature>
<dbReference type="Proteomes" id="UP001320420">
    <property type="component" value="Unassembled WGS sequence"/>
</dbReference>
<evidence type="ECO:0000259" key="4">
    <source>
        <dbReference type="PROSITE" id="PS50102"/>
    </source>
</evidence>
<accession>A0AAN9V1D7</accession>
<evidence type="ECO:0000256" key="2">
    <source>
        <dbReference type="PROSITE-ProRule" id="PRU00176"/>
    </source>
</evidence>
<name>A0AAN9V1D7_9PEZI</name>
<evidence type="ECO:0000256" key="3">
    <source>
        <dbReference type="SAM" id="MobiDB-lite"/>
    </source>
</evidence>
<feature type="region of interest" description="Disordered" evidence="3">
    <location>
        <begin position="279"/>
        <end position="298"/>
    </location>
</feature>
<dbReference type="PANTHER" id="PTHR23236">
    <property type="entry name" value="EUKARYOTIC TRANSLATION INITIATION FACTOR 4B/4H"/>
    <property type="match status" value="1"/>
</dbReference>
<dbReference type="InterPro" id="IPR000504">
    <property type="entry name" value="RRM_dom"/>
</dbReference>
<dbReference type="EMBL" id="JAKJXP020000006">
    <property type="protein sequence ID" value="KAK7756652.1"/>
    <property type="molecule type" value="Genomic_DNA"/>
</dbReference>
<evidence type="ECO:0000313" key="5">
    <source>
        <dbReference type="EMBL" id="KAK7756652.1"/>
    </source>
</evidence>
<dbReference type="PANTHER" id="PTHR23236:SF51">
    <property type="entry name" value="NUCLEOLAR PROTEIN 6"/>
    <property type="match status" value="1"/>
</dbReference>
<evidence type="ECO:0000256" key="1">
    <source>
        <dbReference type="ARBA" id="ARBA00022884"/>
    </source>
</evidence>
<organism evidence="5 6">
    <name type="scientific">Diatrype stigma</name>
    <dbReference type="NCBI Taxonomy" id="117547"/>
    <lineage>
        <taxon>Eukaryota</taxon>
        <taxon>Fungi</taxon>
        <taxon>Dikarya</taxon>
        <taxon>Ascomycota</taxon>
        <taxon>Pezizomycotina</taxon>
        <taxon>Sordariomycetes</taxon>
        <taxon>Xylariomycetidae</taxon>
        <taxon>Xylariales</taxon>
        <taxon>Diatrypaceae</taxon>
        <taxon>Diatrype</taxon>
    </lineage>
</organism>
<dbReference type="PROSITE" id="PS50102">
    <property type="entry name" value="RRM"/>
    <property type="match status" value="1"/>
</dbReference>
<reference evidence="5 6" key="1">
    <citation type="submission" date="2024-02" db="EMBL/GenBank/DDBJ databases">
        <title>De novo assembly and annotation of 12 fungi associated with fruit tree decline syndrome in Ontario, Canada.</title>
        <authorList>
            <person name="Sulman M."/>
            <person name="Ellouze W."/>
            <person name="Ilyukhin E."/>
        </authorList>
    </citation>
    <scope>NUCLEOTIDE SEQUENCE [LARGE SCALE GENOMIC DNA]</scope>
    <source>
        <strain evidence="5 6">M11/M66-122</strain>
    </source>
</reference>
<keyword evidence="1 2" id="KW-0694">RNA-binding</keyword>
<protein>
    <recommendedName>
        <fullName evidence="4">RRM domain-containing protein</fullName>
    </recommendedName>
</protein>
<evidence type="ECO:0000313" key="6">
    <source>
        <dbReference type="Proteomes" id="UP001320420"/>
    </source>
</evidence>
<dbReference type="InterPro" id="IPR035979">
    <property type="entry name" value="RBD_domain_sf"/>
</dbReference>
<feature type="compositionally biased region" description="Polar residues" evidence="3">
    <location>
        <begin position="79"/>
        <end position="90"/>
    </location>
</feature>
<dbReference type="GO" id="GO:0005730">
    <property type="term" value="C:nucleolus"/>
    <property type="evidence" value="ECO:0007669"/>
    <property type="project" value="TreeGrafter"/>
</dbReference>
<gene>
    <name evidence="5" type="ORF">SLS62_001489</name>
</gene>
<sequence>MPRAKKSTAQKPKPTAQEPEPIERNDEMDVFDAGDDDKEEPANGVKKDKKGKKEKKEKKEKKNKKKQTPTDDSGDTTTEEQPANPPSTTSNRKKRKFDTDDAAETDQQPKKKAAAQESNGTSSNSNPSKKRKKSKAATTGTTMTATEIVPGDKPGADPLEAAIDAMDEKECNHRFIVFVGNIPFGTTQAALEAHFATVHPLSVRRVTAPVKDKAGQRTGAKQFRGIAFVEFPRYDYMKTALKLLHHSTITAPATIDPKTGQPVPDGKTVERKINVELTAGGGGNTDFRKNKIRTKNEKLKEERARRIVAETSAKEAKAVQAAWRKLTAKAGEGDAPGAEDDDKDVHPSRKGWVPASK</sequence>
<feature type="compositionally biased region" description="Acidic residues" evidence="3">
    <location>
        <begin position="28"/>
        <end position="39"/>
    </location>
</feature>
<feature type="compositionally biased region" description="Basic residues" evidence="3">
    <location>
        <begin position="47"/>
        <end position="67"/>
    </location>
</feature>
<feature type="compositionally biased region" description="Basic and acidic residues" evidence="3">
    <location>
        <begin position="286"/>
        <end position="298"/>
    </location>
</feature>